<accession>A0AAE0EPM1</accession>
<dbReference type="EMBL" id="LGRX02035296">
    <property type="protein sequence ID" value="KAK3235402.1"/>
    <property type="molecule type" value="Genomic_DNA"/>
</dbReference>
<keyword evidence="1" id="KW-0812">Transmembrane</keyword>
<reference evidence="2 3" key="1">
    <citation type="journal article" date="2015" name="Genome Biol. Evol.">
        <title>Comparative Genomics of a Bacterivorous Green Alga Reveals Evolutionary Causalities and Consequences of Phago-Mixotrophic Mode of Nutrition.</title>
        <authorList>
            <person name="Burns J.A."/>
            <person name="Paasch A."/>
            <person name="Narechania A."/>
            <person name="Kim E."/>
        </authorList>
    </citation>
    <scope>NUCLEOTIDE SEQUENCE [LARGE SCALE GENOMIC DNA]</scope>
    <source>
        <strain evidence="2 3">PLY_AMNH</strain>
    </source>
</reference>
<name>A0AAE0EPM1_9CHLO</name>
<evidence type="ECO:0000313" key="3">
    <source>
        <dbReference type="Proteomes" id="UP001190700"/>
    </source>
</evidence>
<feature type="transmembrane region" description="Helical" evidence="1">
    <location>
        <begin position="57"/>
        <end position="80"/>
    </location>
</feature>
<organism evidence="2 3">
    <name type="scientific">Cymbomonas tetramitiformis</name>
    <dbReference type="NCBI Taxonomy" id="36881"/>
    <lineage>
        <taxon>Eukaryota</taxon>
        <taxon>Viridiplantae</taxon>
        <taxon>Chlorophyta</taxon>
        <taxon>Pyramimonadophyceae</taxon>
        <taxon>Pyramimonadales</taxon>
        <taxon>Pyramimonadaceae</taxon>
        <taxon>Cymbomonas</taxon>
    </lineage>
</organism>
<gene>
    <name evidence="2" type="ORF">CYMTET_54396</name>
</gene>
<keyword evidence="3" id="KW-1185">Reference proteome</keyword>
<keyword evidence="1" id="KW-0472">Membrane</keyword>
<dbReference type="Proteomes" id="UP001190700">
    <property type="component" value="Unassembled WGS sequence"/>
</dbReference>
<evidence type="ECO:0000256" key="1">
    <source>
        <dbReference type="SAM" id="Phobius"/>
    </source>
</evidence>
<evidence type="ECO:0000313" key="2">
    <source>
        <dbReference type="EMBL" id="KAK3235402.1"/>
    </source>
</evidence>
<sequence>MSGIAALRKVATPAVARSVRSFNTTSKTLGGEVDEYFGKYVHAKHMYDVASTPNRKLVFGSACIGALAFGFGVPVFAVNFQLSK</sequence>
<protein>
    <submittedName>
        <fullName evidence="2">Uncharacterized protein</fullName>
    </submittedName>
</protein>
<dbReference type="AlphaFoldDB" id="A0AAE0EPM1"/>
<proteinExistence type="predicted"/>
<comment type="caution">
    <text evidence="2">The sequence shown here is derived from an EMBL/GenBank/DDBJ whole genome shotgun (WGS) entry which is preliminary data.</text>
</comment>
<keyword evidence="1" id="KW-1133">Transmembrane helix</keyword>